<dbReference type="Proteomes" id="UP000325161">
    <property type="component" value="Chromosome"/>
</dbReference>
<accession>A0A5C0AUD6</accession>
<name>A0A5C0AUD6_9BURK</name>
<dbReference type="SUPFAM" id="SSF64076">
    <property type="entry name" value="MTH938-like"/>
    <property type="match status" value="1"/>
</dbReference>
<reference evidence="1 2" key="1">
    <citation type="submission" date="2019-08" db="EMBL/GenBank/DDBJ databases">
        <title>Amphibian skin-associated Pigmentiphaga: genome sequence and occurrence across geography and hosts.</title>
        <authorList>
            <person name="Bletz M.C."/>
            <person name="Bunk B."/>
            <person name="Sproeer C."/>
            <person name="Biwer P."/>
            <person name="Reiter S."/>
            <person name="Rabemananjara F.C.E."/>
            <person name="Schulz S."/>
            <person name="Overmann J."/>
            <person name="Vences M."/>
        </authorList>
    </citation>
    <scope>NUCLEOTIDE SEQUENCE [LARGE SCALE GENOMIC DNA]</scope>
    <source>
        <strain evidence="1 2">Mada1488</strain>
    </source>
</reference>
<protein>
    <recommendedName>
        <fullName evidence="3">Xcc1710-like domain-containing protein</fullName>
    </recommendedName>
</protein>
<sequence length="126" mass="13618">MRLHVDSNPNANTITAYGSGYLDINKVRHDYAVTFGTSGTVERWPVTSVDDINADALAQASKDQPEVLLIGTGSRQRFLTGPLIKPLLKAGIGVEVMTTQAAARTFNILVAEGRRVRIALIPEQDA</sequence>
<organism evidence="1 2">
    <name type="scientific">Pigmentiphaga aceris</name>
    <dbReference type="NCBI Taxonomy" id="1940612"/>
    <lineage>
        <taxon>Bacteria</taxon>
        <taxon>Pseudomonadati</taxon>
        <taxon>Pseudomonadota</taxon>
        <taxon>Betaproteobacteria</taxon>
        <taxon>Burkholderiales</taxon>
        <taxon>Alcaligenaceae</taxon>
        <taxon>Pigmentiphaga</taxon>
    </lineage>
</organism>
<dbReference type="OrthoDB" id="9800373at2"/>
<dbReference type="AlphaFoldDB" id="A0A5C0AUD6"/>
<evidence type="ECO:0000313" key="2">
    <source>
        <dbReference type="Proteomes" id="UP000325161"/>
    </source>
</evidence>
<dbReference type="Gene3D" id="3.40.1230.10">
    <property type="entry name" value="MTH938-like"/>
    <property type="match status" value="1"/>
</dbReference>
<proteinExistence type="predicted"/>
<keyword evidence="2" id="KW-1185">Reference proteome</keyword>
<dbReference type="InterPro" id="IPR007523">
    <property type="entry name" value="NDUFAF3/AAMDC"/>
</dbReference>
<evidence type="ECO:0000313" key="1">
    <source>
        <dbReference type="EMBL" id="QEI06029.1"/>
    </source>
</evidence>
<dbReference type="InterPro" id="IPR036748">
    <property type="entry name" value="MTH938-like_sf"/>
</dbReference>
<gene>
    <name evidence="1" type="ORF">FXN63_09410</name>
</gene>
<dbReference type="Pfam" id="PF04430">
    <property type="entry name" value="DUF498"/>
    <property type="match status" value="1"/>
</dbReference>
<dbReference type="EMBL" id="CP043046">
    <property type="protein sequence ID" value="QEI06029.1"/>
    <property type="molecule type" value="Genomic_DNA"/>
</dbReference>
<evidence type="ECO:0008006" key="3">
    <source>
        <dbReference type="Google" id="ProtNLM"/>
    </source>
</evidence>
<dbReference type="CDD" id="cd05560">
    <property type="entry name" value="Xcc1710_like"/>
    <property type="match status" value="1"/>
</dbReference>
<dbReference type="PANTHER" id="PTHR21192">
    <property type="entry name" value="NUCLEAR PROTEIN E3-3"/>
    <property type="match status" value="1"/>
</dbReference>
<dbReference type="PANTHER" id="PTHR21192:SF2">
    <property type="entry name" value="NADH DEHYDROGENASE [UBIQUINONE] 1 ALPHA SUBCOMPLEX ASSEMBLY FACTOR 3"/>
    <property type="match status" value="1"/>
</dbReference>
<dbReference type="RefSeq" id="WP_148814412.1">
    <property type="nucleotide sequence ID" value="NZ_CP043046.1"/>
</dbReference>
<dbReference type="KEGG" id="pacr:FXN63_09410"/>